<accession>A0A7K1YA59</accession>
<comment type="subcellular location">
    <subcellularLocation>
        <location evidence="1">Cell membrane</location>
        <topology evidence="1">Multi-pass membrane protein</topology>
    </subcellularLocation>
</comment>
<dbReference type="InterPro" id="IPR003838">
    <property type="entry name" value="ABC3_permease_C"/>
</dbReference>
<evidence type="ECO:0000313" key="9">
    <source>
        <dbReference type="EMBL" id="MXV51467.1"/>
    </source>
</evidence>
<keyword evidence="5 6" id="KW-0472">Membrane</keyword>
<proteinExistence type="predicted"/>
<feature type="transmembrane region" description="Helical" evidence="6">
    <location>
        <begin position="728"/>
        <end position="747"/>
    </location>
</feature>
<feature type="transmembrane region" description="Helical" evidence="6">
    <location>
        <begin position="335"/>
        <end position="357"/>
    </location>
</feature>
<feature type="transmembrane region" description="Helical" evidence="6">
    <location>
        <begin position="284"/>
        <end position="304"/>
    </location>
</feature>
<feature type="transmembrane region" description="Helical" evidence="6">
    <location>
        <begin position="427"/>
        <end position="446"/>
    </location>
</feature>
<evidence type="ECO:0000259" key="8">
    <source>
        <dbReference type="Pfam" id="PF12704"/>
    </source>
</evidence>
<dbReference type="PANTHER" id="PTHR30572">
    <property type="entry name" value="MEMBRANE COMPONENT OF TRANSPORTER-RELATED"/>
    <property type="match status" value="1"/>
</dbReference>
<evidence type="ECO:0000256" key="3">
    <source>
        <dbReference type="ARBA" id="ARBA00022692"/>
    </source>
</evidence>
<dbReference type="Pfam" id="PF12704">
    <property type="entry name" value="MacB_PCD"/>
    <property type="match status" value="2"/>
</dbReference>
<feature type="domain" description="ABC3 transporter permease C-terminal" evidence="7">
    <location>
        <begin position="290"/>
        <end position="395"/>
    </location>
</feature>
<sequence>MIKNYIKVAWRNLVRNKLYSVISIGGLSLGLMISMLITLFVSHEYSFDRFHVNGDHIFKMHSTTTIGENKFNMLNFSAVSGELVKKNDQTVTDYIRIQHQYSPVVIQNTEHPETRFSEKKVLYADANFFSFFTFPLLEGNKTKVLNRPFAVVISKEAARKYFGNRNPIGKTLNLVNGQKYPLQVSGVMKDSPSNSDFQADFIVSMETMKQMPETEPAFRSQVFQGGSFSTFFKLENVADTSHVMRTMQILDMGTSKDQKDDYQLTALSDLHIKMNSEDSGSTKYLKVLLIIAVLILLLALINYMSLATARATLRAKEVGVRKVTGATKTALTSQFYIESTVFTLLSFAIAYLLCAFFQQQFYNLVNIKIDESFLYGKSFLTTLLVVLCITVFFAGSYPSFVLSAFKPIETLNGKLSVKNGGALVRKILTTLQFTISVSLIICGIVIQQQLNFLRNTETGIDRENVLMIPVSETFGNHLQVFRKDIRNLSVIKHIATAHYPLFKGYDVFFTKDQKNRDVTVPVLSVDKGFIPTLDIKWKFKPEAGNNFSNPDQIIINESAIRNLSLTGNPVNKMIDFGNKKYRIAGVVKDFNFNSLNSKIDALAMFIVPDTTSKWGIGGNAGACVFIKIQSKTNLPSLISRIKGFYEKADSVTPFQYEFLDDAYNELYKAEERLAALFNIFIGLTILIAGMGLFGLATFSTQQRIKEIGIRKVLGASVSQISAMLSMDFLKLVLLSILIASPIAWLIMNKWLQDFAYKITISWWIFLLAGMGSIVISIVTVSFQAVKAALANPVNSLRAE</sequence>
<dbReference type="GO" id="GO:0022857">
    <property type="term" value="F:transmembrane transporter activity"/>
    <property type="evidence" value="ECO:0007669"/>
    <property type="project" value="TreeGrafter"/>
</dbReference>
<dbReference type="InterPro" id="IPR050250">
    <property type="entry name" value="Macrolide_Exporter_MacB"/>
</dbReference>
<dbReference type="Proteomes" id="UP000466586">
    <property type="component" value="Unassembled WGS sequence"/>
</dbReference>
<protein>
    <submittedName>
        <fullName evidence="9">FtsX-like permease family protein</fullName>
    </submittedName>
</protein>
<name>A0A7K1YA59_9SPHI</name>
<keyword evidence="10" id="KW-1185">Reference proteome</keyword>
<dbReference type="InterPro" id="IPR025857">
    <property type="entry name" value="MacB_PCD"/>
</dbReference>
<evidence type="ECO:0000259" key="7">
    <source>
        <dbReference type="Pfam" id="PF02687"/>
    </source>
</evidence>
<evidence type="ECO:0000256" key="4">
    <source>
        <dbReference type="ARBA" id="ARBA00022989"/>
    </source>
</evidence>
<dbReference type="GO" id="GO:0005886">
    <property type="term" value="C:plasma membrane"/>
    <property type="evidence" value="ECO:0007669"/>
    <property type="project" value="UniProtKB-SubCell"/>
</dbReference>
<dbReference type="EMBL" id="WVHT01000004">
    <property type="protein sequence ID" value="MXV51467.1"/>
    <property type="molecule type" value="Genomic_DNA"/>
</dbReference>
<dbReference type="PANTHER" id="PTHR30572:SF18">
    <property type="entry name" value="ABC-TYPE MACROLIDE FAMILY EXPORT SYSTEM PERMEASE COMPONENT 2"/>
    <property type="match status" value="1"/>
</dbReference>
<dbReference type="Pfam" id="PF02687">
    <property type="entry name" value="FtsX"/>
    <property type="match status" value="2"/>
</dbReference>
<evidence type="ECO:0000256" key="6">
    <source>
        <dbReference type="SAM" id="Phobius"/>
    </source>
</evidence>
<feature type="domain" description="ABC3 transporter permease C-terminal" evidence="7">
    <location>
        <begin position="678"/>
        <end position="788"/>
    </location>
</feature>
<organism evidence="9 10">
    <name type="scientific">Hufsiella arboris</name>
    <dbReference type="NCBI Taxonomy" id="2695275"/>
    <lineage>
        <taxon>Bacteria</taxon>
        <taxon>Pseudomonadati</taxon>
        <taxon>Bacteroidota</taxon>
        <taxon>Sphingobacteriia</taxon>
        <taxon>Sphingobacteriales</taxon>
        <taxon>Sphingobacteriaceae</taxon>
        <taxon>Hufsiella</taxon>
    </lineage>
</organism>
<feature type="transmembrane region" description="Helical" evidence="6">
    <location>
        <begin position="378"/>
        <end position="397"/>
    </location>
</feature>
<comment type="caution">
    <text evidence="9">The sequence shown here is derived from an EMBL/GenBank/DDBJ whole genome shotgun (WGS) entry which is preliminary data.</text>
</comment>
<keyword evidence="3 6" id="KW-0812">Transmembrane</keyword>
<evidence type="ECO:0000256" key="5">
    <source>
        <dbReference type="ARBA" id="ARBA00023136"/>
    </source>
</evidence>
<feature type="transmembrane region" description="Helical" evidence="6">
    <location>
        <begin position="759"/>
        <end position="782"/>
    </location>
</feature>
<feature type="domain" description="MacB-like periplasmic core" evidence="8">
    <location>
        <begin position="20"/>
        <end position="245"/>
    </location>
</feature>
<dbReference type="AlphaFoldDB" id="A0A7K1YA59"/>
<keyword evidence="2" id="KW-1003">Cell membrane</keyword>
<evidence type="ECO:0000313" key="10">
    <source>
        <dbReference type="Proteomes" id="UP000466586"/>
    </source>
</evidence>
<keyword evidence="4 6" id="KW-1133">Transmembrane helix</keyword>
<feature type="transmembrane region" description="Helical" evidence="6">
    <location>
        <begin position="673"/>
        <end position="696"/>
    </location>
</feature>
<reference evidence="9 10" key="1">
    <citation type="submission" date="2019-11" db="EMBL/GenBank/DDBJ databases">
        <title>Pedobacter sp. HMF7647 Genome sequencing and assembly.</title>
        <authorList>
            <person name="Kang H."/>
            <person name="Kim H."/>
            <person name="Joh K."/>
        </authorList>
    </citation>
    <scope>NUCLEOTIDE SEQUENCE [LARGE SCALE GENOMIC DNA]</scope>
    <source>
        <strain evidence="9 10">HMF7647</strain>
    </source>
</reference>
<evidence type="ECO:0000256" key="2">
    <source>
        <dbReference type="ARBA" id="ARBA00022475"/>
    </source>
</evidence>
<feature type="transmembrane region" description="Helical" evidence="6">
    <location>
        <begin position="18"/>
        <end position="41"/>
    </location>
</feature>
<evidence type="ECO:0000256" key="1">
    <source>
        <dbReference type="ARBA" id="ARBA00004651"/>
    </source>
</evidence>
<gene>
    <name evidence="9" type="ORF">GS399_10840</name>
</gene>
<dbReference type="RefSeq" id="WP_160844635.1">
    <property type="nucleotide sequence ID" value="NZ_WVHT01000004.1"/>
</dbReference>
<feature type="domain" description="MacB-like periplasmic core" evidence="8">
    <location>
        <begin position="433"/>
        <end position="642"/>
    </location>
</feature>